<dbReference type="Proteomes" id="UP001642409">
    <property type="component" value="Unassembled WGS sequence"/>
</dbReference>
<protein>
    <submittedName>
        <fullName evidence="1">Hypothetical_protein</fullName>
    </submittedName>
</protein>
<evidence type="ECO:0000313" key="1">
    <source>
        <dbReference type="EMBL" id="CAL5997345.1"/>
    </source>
</evidence>
<accession>A0ABP1HLU7</accession>
<reference evidence="1 2" key="1">
    <citation type="submission" date="2024-07" db="EMBL/GenBank/DDBJ databases">
        <authorList>
            <person name="Akdeniz Z."/>
        </authorList>
    </citation>
    <scope>NUCLEOTIDE SEQUENCE [LARGE SCALE GENOMIC DNA]</scope>
</reference>
<gene>
    <name evidence="1" type="ORF">HINF_LOCUS15201</name>
</gene>
<organism evidence="1 2">
    <name type="scientific">Hexamita inflata</name>
    <dbReference type="NCBI Taxonomy" id="28002"/>
    <lineage>
        <taxon>Eukaryota</taxon>
        <taxon>Metamonada</taxon>
        <taxon>Diplomonadida</taxon>
        <taxon>Hexamitidae</taxon>
        <taxon>Hexamitinae</taxon>
        <taxon>Hexamita</taxon>
    </lineage>
</organism>
<dbReference type="EMBL" id="CAXDID020000036">
    <property type="protein sequence ID" value="CAL5997345.1"/>
    <property type="molecule type" value="Genomic_DNA"/>
</dbReference>
<comment type="caution">
    <text evidence="1">The sequence shown here is derived from an EMBL/GenBank/DDBJ whole genome shotgun (WGS) entry which is preliminary data.</text>
</comment>
<keyword evidence="2" id="KW-1185">Reference proteome</keyword>
<evidence type="ECO:0000313" key="2">
    <source>
        <dbReference type="Proteomes" id="UP001642409"/>
    </source>
</evidence>
<sequence length="108" mass="12410">MFLYRWCYCTASSVSPAAISYGDFTELRKYKTIDCWTSDASTKGVLYDICQWFRGRMGVNLPTNSVFSSVIYQTLLQYITRCSVNGMNHILLENNLQCDEIQLIAPQK</sequence>
<proteinExistence type="predicted"/>
<name>A0ABP1HLU7_9EUKA</name>